<dbReference type="EMBL" id="NMUH01000345">
    <property type="protein sequence ID" value="MQL77377.1"/>
    <property type="molecule type" value="Genomic_DNA"/>
</dbReference>
<sequence length="259" mass="29079">DNKEEEVDPNALNDQVVELEVESDGEEEWTDDEDEDDAELDTSSASDDEYIWCVEDVVGGVHLIQCTLYFCRSRVYADRIRLPHYADCPNDRICITPRSVTCLIPFSSRYMHETYDRTMEDRYAEGTPQQDLDPEAWVDIVGGPRKGLVYGFGDSLHTTPVLSSDASSVTPLANASSSAATPHSSGEDIRTLIREELFKADVCFFVSQRAMNLQKTSHPPDDQEVPPRAISRVIILTMVAHHKLSVPLRRMIKLLNSCA</sequence>
<proteinExistence type="predicted"/>
<name>A0A843U5T7_COLES</name>
<feature type="region of interest" description="Disordered" evidence="1">
    <location>
        <begin position="1"/>
        <end position="43"/>
    </location>
</feature>
<evidence type="ECO:0000313" key="3">
    <source>
        <dbReference type="Proteomes" id="UP000652761"/>
    </source>
</evidence>
<accession>A0A843U5T7</accession>
<feature type="compositionally biased region" description="Acidic residues" evidence="1">
    <location>
        <begin position="17"/>
        <end position="43"/>
    </location>
</feature>
<dbReference type="AlphaFoldDB" id="A0A843U5T7"/>
<organism evidence="2 3">
    <name type="scientific">Colocasia esculenta</name>
    <name type="common">Wild taro</name>
    <name type="synonym">Arum esculentum</name>
    <dbReference type="NCBI Taxonomy" id="4460"/>
    <lineage>
        <taxon>Eukaryota</taxon>
        <taxon>Viridiplantae</taxon>
        <taxon>Streptophyta</taxon>
        <taxon>Embryophyta</taxon>
        <taxon>Tracheophyta</taxon>
        <taxon>Spermatophyta</taxon>
        <taxon>Magnoliopsida</taxon>
        <taxon>Liliopsida</taxon>
        <taxon>Araceae</taxon>
        <taxon>Aroideae</taxon>
        <taxon>Colocasieae</taxon>
        <taxon>Colocasia</taxon>
    </lineage>
</organism>
<reference evidence="2" key="1">
    <citation type="submission" date="2017-07" db="EMBL/GenBank/DDBJ databases">
        <title>Taro Niue Genome Assembly and Annotation.</title>
        <authorList>
            <person name="Atibalentja N."/>
            <person name="Keating K."/>
            <person name="Fields C.J."/>
        </authorList>
    </citation>
    <scope>NUCLEOTIDE SEQUENCE</scope>
    <source>
        <strain evidence="2">Niue_2</strain>
        <tissue evidence="2">Leaf</tissue>
    </source>
</reference>
<gene>
    <name evidence="2" type="ORF">Taro_009777</name>
</gene>
<feature type="non-terminal residue" evidence="2">
    <location>
        <position position="259"/>
    </location>
</feature>
<dbReference type="OrthoDB" id="1429956at2759"/>
<comment type="caution">
    <text evidence="2">The sequence shown here is derived from an EMBL/GenBank/DDBJ whole genome shotgun (WGS) entry which is preliminary data.</text>
</comment>
<dbReference type="Proteomes" id="UP000652761">
    <property type="component" value="Unassembled WGS sequence"/>
</dbReference>
<evidence type="ECO:0000313" key="2">
    <source>
        <dbReference type="EMBL" id="MQL77377.1"/>
    </source>
</evidence>
<keyword evidence="3" id="KW-1185">Reference proteome</keyword>
<protein>
    <submittedName>
        <fullName evidence="2">Uncharacterized protein</fullName>
    </submittedName>
</protein>
<evidence type="ECO:0000256" key="1">
    <source>
        <dbReference type="SAM" id="MobiDB-lite"/>
    </source>
</evidence>